<evidence type="ECO:0000313" key="4">
    <source>
        <dbReference type="Proteomes" id="UP000664466"/>
    </source>
</evidence>
<evidence type="ECO:0000256" key="1">
    <source>
        <dbReference type="SAM" id="MobiDB-lite"/>
    </source>
</evidence>
<dbReference type="Proteomes" id="UP000664466">
    <property type="component" value="Unassembled WGS sequence"/>
</dbReference>
<gene>
    <name evidence="3" type="ORF">J1836_004085</name>
    <name evidence="2" type="ORF">J1836_08740</name>
</gene>
<proteinExistence type="predicted"/>
<evidence type="ECO:0000313" key="2">
    <source>
        <dbReference type="EMBL" id="MBO0613013.1"/>
    </source>
</evidence>
<feature type="region of interest" description="Disordered" evidence="1">
    <location>
        <begin position="78"/>
        <end position="104"/>
    </location>
</feature>
<keyword evidence="4" id="KW-1185">Reference proteome</keyword>
<accession>A0A8B0SNB9</accession>
<dbReference type="AlphaFoldDB" id="A0A8B0SNB9"/>
<sequence>MANPDAGKRCTDDAQCISKHCLNEHIDGTSDTNFCSRNTDDDMHTYFDVNATNGYYNYEKSYYTISARLAAAKKAGEANPPIEREQPSGWWFQQVSPTLDGTNK</sequence>
<dbReference type="RefSeq" id="WP_207250750.1">
    <property type="nucleotide sequence ID" value="NZ_JAFMPM010000006.1"/>
</dbReference>
<reference evidence="3" key="2">
    <citation type="submission" date="2021-04" db="EMBL/GenBank/DDBJ databases">
        <title>Complete Genome and methylome analysis of Thiothrix fructosivorans ATCC 49748.</title>
        <authorList>
            <person name="Fomenkov A."/>
            <person name="Sun L."/>
            <person name="Vincze T."/>
            <person name="Grabovich M.Y."/>
            <person name="Roberts R.J."/>
        </authorList>
    </citation>
    <scope>NUCLEOTIDE SEQUENCE</scope>
    <source>
        <strain evidence="3">ATCC 49748</strain>
    </source>
</reference>
<dbReference type="EMBL" id="CP072748">
    <property type="protein sequence ID" value="QTX11538.1"/>
    <property type="molecule type" value="Genomic_DNA"/>
</dbReference>
<organism evidence="3">
    <name type="scientific">Thiothrix fructosivorans</name>
    <dbReference type="NCBI Taxonomy" id="111770"/>
    <lineage>
        <taxon>Bacteria</taxon>
        <taxon>Pseudomonadati</taxon>
        <taxon>Pseudomonadota</taxon>
        <taxon>Gammaproteobacteria</taxon>
        <taxon>Thiotrichales</taxon>
        <taxon>Thiotrichaceae</taxon>
        <taxon>Thiothrix</taxon>
    </lineage>
</organism>
<feature type="compositionally biased region" description="Polar residues" evidence="1">
    <location>
        <begin position="91"/>
        <end position="104"/>
    </location>
</feature>
<protein>
    <submittedName>
        <fullName evidence="3">Uncharacterized protein</fullName>
    </submittedName>
</protein>
<evidence type="ECO:0000313" key="3">
    <source>
        <dbReference type="EMBL" id="QTX11538.1"/>
    </source>
</evidence>
<name>A0A8B0SNB9_9GAMM</name>
<reference evidence="2 4" key="1">
    <citation type="submission" date="2021-03" db="EMBL/GenBank/DDBJ databases">
        <title>Draft genome and methylome analysis of Thiotrix fructosivoruns ATCC 49748.</title>
        <authorList>
            <person name="Fomenkov A."/>
            <person name="Grabovich M.Y."/>
            <person name="Roberts R.J."/>
        </authorList>
    </citation>
    <scope>NUCLEOTIDE SEQUENCE [LARGE SCALE GENOMIC DNA]</scope>
    <source>
        <strain evidence="2 4">ATCC 49748</strain>
    </source>
</reference>
<dbReference type="EMBL" id="JAFMPM010000006">
    <property type="protein sequence ID" value="MBO0613013.1"/>
    <property type="molecule type" value="Genomic_DNA"/>
</dbReference>